<evidence type="ECO:0000256" key="1">
    <source>
        <dbReference type="SAM" id="MobiDB-lite"/>
    </source>
</evidence>
<feature type="compositionally biased region" description="Low complexity" evidence="1">
    <location>
        <begin position="84"/>
        <end position="98"/>
    </location>
</feature>
<evidence type="ECO:0000256" key="2">
    <source>
        <dbReference type="SAM" id="Phobius"/>
    </source>
</evidence>
<dbReference type="AlphaFoldDB" id="A0A4S2MR50"/>
<reference evidence="3 4" key="1">
    <citation type="submission" date="2019-04" db="EMBL/GenBank/DDBJ databases">
        <title>Comparative genomics and transcriptomics to analyze fruiting body development in filamentous ascomycetes.</title>
        <authorList>
            <consortium name="DOE Joint Genome Institute"/>
            <person name="Lutkenhaus R."/>
            <person name="Traeger S."/>
            <person name="Breuer J."/>
            <person name="Kuo A."/>
            <person name="Lipzen A."/>
            <person name="Pangilinan J."/>
            <person name="Dilworth D."/>
            <person name="Sandor L."/>
            <person name="Poggeler S."/>
            <person name="Barry K."/>
            <person name="Grigoriev I.V."/>
            <person name="Nowrousian M."/>
        </authorList>
    </citation>
    <scope>NUCLEOTIDE SEQUENCE [LARGE SCALE GENOMIC DNA]</scope>
    <source>
        <strain evidence="3 4">CBS 389.68</strain>
    </source>
</reference>
<keyword evidence="2" id="KW-0472">Membrane</keyword>
<accession>A0A4S2MR50</accession>
<feature type="transmembrane region" description="Helical" evidence="2">
    <location>
        <begin position="178"/>
        <end position="198"/>
    </location>
</feature>
<evidence type="ECO:0000313" key="4">
    <source>
        <dbReference type="Proteomes" id="UP000298138"/>
    </source>
</evidence>
<name>A0A4S2MR50_9PEZI</name>
<dbReference type="InParanoid" id="A0A4S2MR50"/>
<dbReference type="Proteomes" id="UP000298138">
    <property type="component" value="Unassembled WGS sequence"/>
</dbReference>
<feature type="region of interest" description="Disordered" evidence="1">
    <location>
        <begin position="32"/>
        <end position="102"/>
    </location>
</feature>
<feature type="compositionally biased region" description="Low complexity" evidence="1">
    <location>
        <begin position="44"/>
        <end position="62"/>
    </location>
</feature>
<evidence type="ECO:0000313" key="3">
    <source>
        <dbReference type="EMBL" id="TGZ77278.1"/>
    </source>
</evidence>
<organism evidence="3 4">
    <name type="scientific">Ascodesmis nigricans</name>
    <dbReference type="NCBI Taxonomy" id="341454"/>
    <lineage>
        <taxon>Eukaryota</taxon>
        <taxon>Fungi</taxon>
        <taxon>Dikarya</taxon>
        <taxon>Ascomycota</taxon>
        <taxon>Pezizomycotina</taxon>
        <taxon>Pezizomycetes</taxon>
        <taxon>Pezizales</taxon>
        <taxon>Ascodesmidaceae</taxon>
        <taxon>Ascodesmis</taxon>
    </lineage>
</organism>
<keyword evidence="4" id="KW-1185">Reference proteome</keyword>
<keyword evidence="2" id="KW-0812">Transmembrane</keyword>
<protein>
    <submittedName>
        <fullName evidence="3">Uncharacterized protein</fullName>
    </submittedName>
</protein>
<keyword evidence="2" id="KW-1133">Transmembrane helix</keyword>
<proteinExistence type="predicted"/>
<sequence length="201" mass="22243">MSINSSSSTIIYRPQNSLDLDLEAGIPQMTAPSLSETHSQRHPSSSSKGSAVSAVGTTTSSTENPFEDCSQEVTRSGTVVPRDSISSSSTMVPSTQGSPYMHTGTKIDHDGHPVGRTETIQGFQGQEHGATAMTGFDVERNMTRKRFKLKEWLRTLWARLLSNNYFIAFLWAVGMMVLILFFLILMILFAKAFAYLIVKLW</sequence>
<gene>
    <name evidence="3" type="ORF">EX30DRAFT_366846</name>
</gene>
<dbReference type="EMBL" id="ML220156">
    <property type="protein sequence ID" value="TGZ77278.1"/>
    <property type="molecule type" value="Genomic_DNA"/>
</dbReference>